<sequence length="183" mass="21107">MLSGLENKPLGGKITKYFLTELKVTAQGRFLMTYRRPGVQEIDLTNFSEEERLRPTEVLQRLVATGVKPEMIVKNYHFSRGRLYKISASFYVMRFIIKTWYKGCQYHRTCFKCGNTGHLLKDCCTKNTAIVAANKKDQEVVAGVLDPLEQNEEIRTVEVEVIQQTNNKHTNERNNETNEKLDG</sequence>
<dbReference type="InterPro" id="IPR001878">
    <property type="entry name" value="Znf_CCHC"/>
</dbReference>
<accession>A0AAE0SH13</accession>
<keyword evidence="4" id="KW-1185">Reference proteome</keyword>
<evidence type="ECO:0000256" key="1">
    <source>
        <dbReference type="PROSITE-ProRule" id="PRU00047"/>
    </source>
</evidence>
<keyword evidence="1" id="KW-0862">Zinc</keyword>
<dbReference type="SMART" id="SM00343">
    <property type="entry name" value="ZnF_C2HC"/>
    <property type="match status" value="1"/>
</dbReference>
<dbReference type="AlphaFoldDB" id="A0AAE0SH13"/>
<organism evidence="3 4">
    <name type="scientific">Potamilus streckersoni</name>
    <dbReference type="NCBI Taxonomy" id="2493646"/>
    <lineage>
        <taxon>Eukaryota</taxon>
        <taxon>Metazoa</taxon>
        <taxon>Spiralia</taxon>
        <taxon>Lophotrochozoa</taxon>
        <taxon>Mollusca</taxon>
        <taxon>Bivalvia</taxon>
        <taxon>Autobranchia</taxon>
        <taxon>Heteroconchia</taxon>
        <taxon>Palaeoheterodonta</taxon>
        <taxon>Unionida</taxon>
        <taxon>Unionoidea</taxon>
        <taxon>Unionidae</taxon>
        <taxon>Ambleminae</taxon>
        <taxon>Lampsilini</taxon>
        <taxon>Potamilus</taxon>
    </lineage>
</organism>
<reference evidence="3" key="1">
    <citation type="journal article" date="2021" name="Genome Biol. Evol.">
        <title>A High-Quality Reference Genome for a Parasitic Bivalve with Doubly Uniparental Inheritance (Bivalvia: Unionida).</title>
        <authorList>
            <person name="Smith C.H."/>
        </authorList>
    </citation>
    <scope>NUCLEOTIDE SEQUENCE</scope>
    <source>
        <strain evidence="3">CHS0354</strain>
    </source>
</reference>
<dbReference type="PROSITE" id="PS50158">
    <property type="entry name" value="ZF_CCHC"/>
    <property type="match status" value="1"/>
</dbReference>
<evidence type="ECO:0000313" key="3">
    <source>
        <dbReference type="EMBL" id="KAK3591293.1"/>
    </source>
</evidence>
<reference evidence="3" key="3">
    <citation type="submission" date="2023-05" db="EMBL/GenBank/DDBJ databases">
        <authorList>
            <person name="Smith C.H."/>
        </authorList>
    </citation>
    <scope>NUCLEOTIDE SEQUENCE</scope>
    <source>
        <strain evidence="3">CHS0354</strain>
        <tissue evidence="3">Mantle</tissue>
    </source>
</reference>
<keyword evidence="1" id="KW-0479">Metal-binding</keyword>
<reference evidence="3" key="2">
    <citation type="journal article" date="2021" name="Genome Biol. Evol.">
        <title>Developing a high-quality reference genome for a parasitic bivalve with doubly uniparental inheritance (Bivalvia: Unionida).</title>
        <authorList>
            <person name="Smith C.H."/>
        </authorList>
    </citation>
    <scope>NUCLEOTIDE SEQUENCE</scope>
    <source>
        <strain evidence="3">CHS0354</strain>
        <tissue evidence="3">Mantle</tissue>
    </source>
</reference>
<dbReference type="EMBL" id="JAEAOA010000326">
    <property type="protein sequence ID" value="KAK3591293.1"/>
    <property type="molecule type" value="Genomic_DNA"/>
</dbReference>
<evidence type="ECO:0000259" key="2">
    <source>
        <dbReference type="PROSITE" id="PS50158"/>
    </source>
</evidence>
<gene>
    <name evidence="3" type="ORF">CHS0354_004342</name>
</gene>
<protein>
    <recommendedName>
        <fullName evidence="2">CCHC-type domain-containing protein</fullName>
    </recommendedName>
</protein>
<feature type="domain" description="CCHC-type" evidence="2">
    <location>
        <begin position="110"/>
        <end position="123"/>
    </location>
</feature>
<keyword evidence="1" id="KW-0863">Zinc-finger</keyword>
<dbReference type="GO" id="GO:0003676">
    <property type="term" value="F:nucleic acid binding"/>
    <property type="evidence" value="ECO:0007669"/>
    <property type="project" value="InterPro"/>
</dbReference>
<name>A0AAE0SH13_9BIVA</name>
<dbReference type="Proteomes" id="UP001195483">
    <property type="component" value="Unassembled WGS sequence"/>
</dbReference>
<dbReference type="GO" id="GO:0008270">
    <property type="term" value="F:zinc ion binding"/>
    <property type="evidence" value="ECO:0007669"/>
    <property type="project" value="UniProtKB-KW"/>
</dbReference>
<proteinExistence type="predicted"/>
<comment type="caution">
    <text evidence="3">The sequence shown here is derived from an EMBL/GenBank/DDBJ whole genome shotgun (WGS) entry which is preliminary data.</text>
</comment>
<evidence type="ECO:0000313" key="4">
    <source>
        <dbReference type="Proteomes" id="UP001195483"/>
    </source>
</evidence>
<dbReference type="Pfam" id="PF00098">
    <property type="entry name" value="zf-CCHC"/>
    <property type="match status" value="1"/>
</dbReference>